<dbReference type="CDD" id="cd18727">
    <property type="entry name" value="PIN_Swt1-like"/>
    <property type="match status" value="1"/>
</dbReference>
<dbReference type="InterPro" id="IPR002716">
    <property type="entry name" value="PIN_dom"/>
</dbReference>
<feature type="domain" description="PIN" evidence="2">
    <location>
        <begin position="256"/>
        <end position="398"/>
    </location>
</feature>
<dbReference type="SUPFAM" id="SSF88723">
    <property type="entry name" value="PIN domain-like"/>
    <property type="match status" value="1"/>
</dbReference>
<dbReference type="OrthoDB" id="2017974at2759"/>
<feature type="compositionally biased region" description="Low complexity" evidence="1">
    <location>
        <begin position="128"/>
        <end position="139"/>
    </location>
</feature>
<sequence>MLMNLDSLQRQHQHEAQEQTLKHQQEQEQLLQQQHVHFQEQEATYITLSAQHQQEPTPQREHELLMIQQAGRHVQDMFSQQRQHLLERQHHDQLRLHERHWHQEQLVRQQIEQQQQQQQQQQQFHFQLQQQQQQQQQQQHSHHHHQQQQGPVSSHGGLSRSGYNTDSCQSFTGHERQSSFQDHHRTYSQSPDFTPDQSDGEAMDVDDEAQIQSIASMISNMRHDSSTPADISSFKKWASERSTHQQKENSDNDPSAIVILDTNILISHLNLLKSLTNSVEFSVSNHGLKTTKDSVPRILFIVPWVVIQELDGLKSGKQFGGELDLAEKSRRAIRYVETELEKPADRRALQGQKISESIEKQTQNDDRILDCCRYFKVAYPNDKKTRVTLFSNDRNLSVKALIHDIKTISREKVVLDQDSVTAAILGTEISSAMSSNDISMAVDGNTACQDSESTPVLIRKSTGGSHSKYRTEVNDREMHRIKSSSKITQAPEGMDPRLFDLTSHVIKNLRRFLEAAVQDHLRAIYGQDWKQITQFESSRVKDMDKDRDCRRLVQPFLLLQHYWREVFSDLFGSPSGAQIAKRHLDSVQHFVKSWDRVETFGLGKVYKKDLTIFLDDVDAILAGILTQPAMKFSSADGAKSMDTLHADKQQFYDASNRVRLILDWKKHCKALSD</sequence>
<gene>
    <name evidence="3" type="ORF">BGW38_002540</name>
</gene>
<feature type="compositionally biased region" description="Basic and acidic residues" evidence="1">
    <location>
        <begin position="12"/>
        <end position="26"/>
    </location>
</feature>
<feature type="compositionally biased region" description="Polar residues" evidence="1">
    <location>
        <begin position="161"/>
        <end position="172"/>
    </location>
</feature>
<dbReference type="EMBL" id="JAABOA010000019">
    <property type="protein sequence ID" value="KAF9586543.1"/>
    <property type="molecule type" value="Genomic_DNA"/>
</dbReference>
<dbReference type="Gene3D" id="3.40.50.1010">
    <property type="entry name" value="5'-nuclease"/>
    <property type="match status" value="1"/>
</dbReference>
<comment type="caution">
    <text evidence="3">The sequence shown here is derived from an EMBL/GenBank/DDBJ whole genome shotgun (WGS) entry which is preliminary data.</text>
</comment>
<dbReference type="Pfam" id="PF13638">
    <property type="entry name" value="PIN_4"/>
    <property type="match status" value="1"/>
</dbReference>
<dbReference type="PANTHER" id="PTHR16161">
    <property type="entry name" value="TRANSCRIPTIONAL PROTEIN SWT1"/>
    <property type="match status" value="1"/>
</dbReference>
<feature type="region of interest" description="Disordered" evidence="1">
    <location>
        <begin position="1"/>
        <end position="27"/>
    </location>
</feature>
<dbReference type="InterPro" id="IPR052626">
    <property type="entry name" value="SWT1_Regulator"/>
</dbReference>
<feature type="region of interest" description="Disordered" evidence="1">
    <location>
        <begin position="128"/>
        <end position="201"/>
    </location>
</feature>
<evidence type="ECO:0000259" key="2">
    <source>
        <dbReference type="SMART" id="SM00670"/>
    </source>
</evidence>
<accession>A0A9P6G3H1</accession>
<evidence type="ECO:0000256" key="1">
    <source>
        <dbReference type="SAM" id="MobiDB-lite"/>
    </source>
</evidence>
<dbReference type="InterPro" id="IPR029060">
    <property type="entry name" value="PIN-like_dom_sf"/>
</dbReference>
<dbReference type="PANTHER" id="PTHR16161:SF0">
    <property type="entry name" value="TRANSCRIPTIONAL PROTEIN SWT1"/>
    <property type="match status" value="1"/>
</dbReference>
<evidence type="ECO:0000313" key="3">
    <source>
        <dbReference type="EMBL" id="KAF9586543.1"/>
    </source>
</evidence>
<feature type="compositionally biased region" description="Polar residues" evidence="1">
    <location>
        <begin position="187"/>
        <end position="197"/>
    </location>
</feature>
<proteinExistence type="predicted"/>
<keyword evidence="4" id="KW-1185">Reference proteome</keyword>
<dbReference type="SMART" id="SM00670">
    <property type="entry name" value="PINc"/>
    <property type="match status" value="1"/>
</dbReference>
<reference evidence="3" key="1">
    <citation type="journal article" date="2020" name="Fungal Divers.">
        <title>Resolving the Mortierellaceae phylogeny through synthesis of multi-gene phylogenetics and phylogenomics.</title>
        <authorList>
            <person name="Vandepol N."/>
            <person name="Liber J."/>
            <person name="Desiro A."/>
            <person name="Na H."/>
            <person name="Kennedy M."/>
            <person name="Barry K."/>
            <person name="Grigoriev I.V."/>
            <person name="Miller A.N."/>
            <person name="O'Donnell K."/>
            <person name="Stajich J.E."/>
            <person name="Bonito G."/>
        </authorList>
    </citation>
    <scope>NUCLEOTIDE SEQUENCE</scope>
    <source>
        <strain evidence="3">KOD1015</strain>
    </source>
</reference>
<evidence type="ECO:0000313" key="4">
    <source>
        <dbReference type="Proteomes" id="UP000780801"/>
    </source>
</evidence>
<feature type="compositionally biased region" description="Polar residues" evidence="1">
    <location>
        <begin position="1"/>
        <end position="10"/>
    </location>
</feature>
<dbReference type="Proteomes" id="UP000780801">
    <property type="component" value="Unassembled WGS sequence"/>
</dbReference>
<organism evidence="3 4">
    <name type="scientific">Lunasporangiospora selenospora</name>
    <dbReference type="NCBI Taxonomy" id="979761"/>
    <lineage>
        <taxon>Eukaryota</taxon>
        <taxon>Fungi</taxon>
        <taxon>Fungi incertae sedis</taxon>
        <taxon>Mucoromycota</taxon>
        <taxon>Mortierellomycotina</taxon>
        <taxon>Mortierellomycetes</taxon>
        <taxon>Mortierellales</taxon>
        <taxon>Mortierellaceae</taxon>
        <taxon>Lunasporangiospora</taxon>
    </lineage>
</organism>
<dbReference type="AlphaFoldDB" id="A0A9P6G3H1"/>
<protein>
    <recommendedName>
        <fullName evidence="2">PIN domain-containing protein</fullName>
    </recommendedName>
</protein>
<dbReference type="GO" id="GO:0004540">
    <property type="term" value="F:RNA nuclease activity"/>
    <property type="evidence" value="ECO:0007669"/>
    <property type="project" value="UniProtKB-ARBA"/>
</dbReference>
<dbReference type="GO" id="GO:0005634">
    <property type="term" value="C:nucleus"/>
    <property type="evidence" value="ECO:0007669"/>
    <property type="project" value="TreeGrafter"/>
</dbReference>
<feature type="compositionally biased region" description="Basic and acidic residues" evidence="1">
    <location>
        <begin position="173"/>
        <end position="185"/>
    </location>
</feature>
<name>A0A9P6G3H1_9FUNG</name>